<dbReference type="Proteomes" id="UP001497644">
    <property type="component" value="Chromosome 6"/>
</dbReference>
<proteinExistence type="predicted"/>
<reference evidence="1" key="1">
    <citation type="submission" date="2024-04" db="EMBL/GenBank/DDBJ databases">
        <authorList>
            <consortium name="Molecular Ecology Group"/>
        </authorList>
    </citation>
    <scope>NUCLEOTIDE SEQUENCE</scope>
</reference>
<evidence type="ECO:0000313" key="1">
    <source>
        <dbReference type="EMBL" id="CAL1686014.1"/>
    </source>
</evidence>
<sequence>MKGRRTLRERRVIPDTANDFMTIVGNGAVLILGCKHSRPRRAPQFLLFHVAAEPEPSEFLLHSAVFFCPTLLNLYGY</sequence>
<organism evidence="1 2">
    <name type="scientific">Lasius platythorax</name>
    <dbReference type="NCBI Taxonomy" id="488582"/>
    <lineage>
        <taxon>Eukaryota</taxon>
        <taxon>Metazoa</taxon>
        <taxon>Ecdysozoa</taxon>
        <taxon>Arthropoda</taxon>
        <taxon>Hexapoda</taxon>
        <taxon>Insecta</taxon>
        <taxon>Pterygota</taxon>
        <taxon>Neoptera</taxon>
        <taxon>Endopterygota</taxon>
        <taxon>Hymenoptera</taxon>
        <taxon>Apocrita</taxon>
        <taxon>Aculeata</taxon>
        <taxon>Formicoidea</taxon>
        <taxon>Formicidae</taxon>
        <taxon>Formicinae</taxon>
        <taxon>Lasius</taxon>
        <taxon>Lasius</taxon>
    </lineage>
</organism>
<accession>A0AAV2P303</accession>
<dbReference type="AlphaFoldDB" id="A0AAV2P303"/>
<dbReference type="PROSITE" id="PS51257">
    <property type="entry name" value="PROKAR_LIPOPROTEIN"/>
    <property type="match status" value="1"/>
</dbReference>
<gene>
    <name evidence="1" type="ORF">LPLAT_LOCUS11399</name>
</gene>
<dbReference type="EMBL" id="OZ034829">
    <property type="protein sequence ID" value="CAL1686014.1"/>
    <property type="molecule type" value="Genomic_DNA"/>
</dbReference>
<keyword evidence="2" id="KW-1185">Reference proteome</keyword>
<name>A0AAV2P303_9HYME</name>
<evidence type="ECO:0000313" key="2">
    <source>
        <dbReference type="Proteomes" id="UP001497644"/>
    </source>
</evidence>
<protein>
    <submittedName>
        <fullName evidence="1">Uncharacterized protein</fullName>
    </submittedName>
</protein>